<protein>
    <recommendedName>
        <fullName evidence="3">Sulfatase</fullName>
    </recommendedName>
</protein>
<evidence type="ECO:0008006" key="3">
    <source>
        <dbReference type="Google" id="ProtNLM"/>
    </source>
</evidence>
<dbReference type="InterPro" id="IPR017850">
    <property type="entry name" value="Alkaline_phosphatase_core_sf"/>
</dbReference>
<dbReference type="PROSITE" id="PS51318">
    <property type="entry name" value="TAT"/>
    <property type="match status" value="1"/>
</dbReference>
<dbReference type="PANTHER" id="PTHR43737">
    <property type="entry name" value="BLL7424 PROTEIN"/>
    <property type="match status" value="1"/>
</dbReference>
<organism evidence="1 2">
    <name type="scientific">Gimesia panareensis</name>
    <dbReference type="NCBI Taxonomy" id="2527978"/>
    <lineage>
        <taxon>Bacteria</taxon>
        <taxon>Pseudomonadati</taxon>
        <taxon>Planctomycetota</taxon>
        <taxon>Planctomycetia</taxon>
        <taxon>Planctomycetales</taxon>
        <taxon>Planctomycetaceae</taxon>
        <taxon>Gimesia</taxon>
    </lineage>
</organism>
<dbReference type="InterPro" id="IPR006311">
    <property type="entry name" value="TAT_signal"/>
</dbReference>
<sequence length="438" mass="47970">MRDFISKLDGVGRRQFLEYAAKSALGVSVLPMFNNLATAAPAKSKTKGDKTKGKGGKAKRLIYLYMAGAMTHLDTFDLKPGHKNQGETKGIKTNVPGAQISEFLPTLAENFDKMAVINSMYTETGAHGPGEYLMRTSYKEIASTRHPSMGPWIQKFKGRQNKNLPDTVLISSPARHPSAGYFDPSFSPLPIGDPNRGLENTTAPSYLSENSFEKRIELINKFDKKFQKKFKNQSVLAYTDFYSQATNLLSSDELKAFDLNEEKAEDRDKYGRNSFGQGCMLARRLVENNVRCVEVTFGGWDMHRDIYDTNILPSRTGTLDKALGSLLSDLSDRGLLDETLVVLTTEFGRTPVINQNAGRDHHPGVFSAALMGGGIKGGQFFGKSDKGGQSVDADGVLPADFNATIAAALGLPLDKEIFSPNGRPFKVAHDGDPVLKLL</sequence>
<dbReference type="Pfam" id="PF07394">
    <property type="entry name" value="DUF1501"/>
    <property type="match status" value="1"/>
</dbReference>
<accession>A0A517Q3U0</accession>
<evidence type="ECO:0000313" key="2">
    <source>
        <dbReference type="Proteomes" id="UP000315647"/>
    </source>
</evidence>
<dbReference type="InterPro" id="IPR010869">
    <property type="entry name" value="DUF1501"/>
</dbReference>
<reference evidence="1 2" key="1">
    <citation type="submission" date="2019-03" db="EMBL/GenBank/DDBJ databases">
        <title>Deep-cultivation of Planctomycetes and their phenomic and genomic characterization uncovers novel biology.</title>
        <authorList>
            <person name="Wiegand S."/>
            <person name="Jogler M."/>
            <person name="Boedeker C."/>
            <person name="Pinto D."/>
            <person name="Vollmers J."/>
            <person name="Rivas-Marin E."/>
            <person name="Kohn T."/>
            <person name="Peeters S.H."/>
            <person name="Heuer A."/>
            <person name="Rast P."/>
            <person name="Oberbeckmann S."/>
            <person name="Bunk B."/>
            <person name="Jeske O."/>
            <person name="Meyerdierks A."/>
            <person name="Storesund J.E."/>
            <person name="Kallscheuer N."/>
            <person name="Luecker S."/>
            <person name="Lage O.M."/>
            <person name="Pohl T."/>
            <person name="Merkel B.J."/>
            <person name="Hornburger P."/>
            <person name="Mueller R.-W."/>
            <person name="Bruemmer F."/>
            <person name="Labrenz M."/>
            <person name="Spormann A.M."/>
            <person name="Op den Camp H."/>
            <person name="Overmann J."/>
            <person name="Amann R."/>
            <person name="Jetten M.S.M."/>
            <person name="Mascher T."/>
            <person name="Medema M.H."/>
            <person name="Devos D.P."/>
            <person name="Kaster A.-K."/>
            <person name="Ovreas L."/>
            <person name="Rohde M."/>
            <person name="Galperin M.Y."/>
            <person name="Jogler C."/>
        </authorList>
    </citation>
    <scope>NUCLEOTIDE SEQUENCE [LARGE SCALE GENOMIC DNA]</scope>
    <source>
        <strain evidence="1 2">Enr10</strain>
    </source>
</reference>
<dbReference type="PANTHER" id="PTHR43737:SF1">
    <property type="entry name" value="DUF1501 DOMAIN-CONTAINING PROTEIN"/>
    <property type="match status" value="1"/>
</dbReference>
<keyword evidence="2" id="KW-1185">Reference proteome</keyword>
<proteinExistence type="predicted"/>
<dbReference type="SUPFAM" id="SSF53649">
    <property type="entry name" value="Alkaline phosphatase-like"/>
    <property type="match status" value="1"/>
</dbReference>
<name>A0A517Q3U0_9PLAN</name>
<dbReference type="RefSeq" id="WP_145448641.1">
    <property type="nucleotide sequence ID" value="NZ_CP037421.1"/>
</dbReference>
<dbReference type="Gene3D" id="3.40.720.10">
    <property type="entry name" value="Alkaline Phosphatase, subunit A"/>
    <property type="match status" value="1"/>
</dbReference>
<dbReference type="AlphaFoldDB" id="A0A517Q3U0"/>
<gene>
    <name evidence="1" type="ORF">Enr10x_15980</name>
</gene>
<dbReference type="Proteomes" id="UP000315647">
    <property type="component" value="Chromosome"/>
</dbReference>
<evidence type="ECO:0000313" key="1">
    <source>
        <dbReference type="EMBL" id="QDT26297.1"/>
    </source>
</evidence>
<dbReference type="EMBL" id="CP037421">
    <property type="protein sequence ID" value="QDT26297.1"/>
    <property type="molecule type" value="Genomic_DNA"/>
</dbReference>